<proteinExistence type="predicted"/>
<dbReference type="EMBL" id="MT142484">
    <property type="protein sequence ID" value="QJA82285.1"/>
    <property type="molecule type" value="Genomic_DNA"/>
</dbReference>
<evidence type="ECO:0000313" key="2">
    <source>
        <dbReference type="EMBL" id="QJA82285.1"/>
    </source>
</evidence>
<gene>
    <name evidence="2" type="ORF">MM415A00428_0003</name>
    <name evidence="1" type="ORF">MM415B01127_0033</name>
    <name evidence="3" type="ORF">TM448B05596_0009</name>
</gene>
<organism evidence="2">
    <name type="scientific">viral metagenome</name>
    <dbReference type="NCBI Taxonomy" id="1070528"/>
    <lineage>
        <taxon>unclassified sequences</taxon>
        <taxon>metagenomes</taxon>
        <taxon>organismal metagenomes</taxon>
    </lineage>
</organism>
<reference evidence="2" key="1">
    <citation type="submission" date="2020-03" db="EMBL/GenBank/DDBJ databases">
        <title>The deep terrestrial virosphere.</title>
        <authorList>
            <person name="Holmfeldt K."/>
            <person name="Nilsson E."/>
            <person name="Simone D."/>
            <person name="Lopez-Fernandez M."/>
            <person name="Wu X."/>
            <person name="de Brujin I."/>
            <person name="Lundin D."/>
            <person name="Andersson A."/>
            <person name="Bertilsson S."/>
            <person name="Dopson M."/>
        </authorList>
    </citation>
    <scope>NUCLEOTIDE SEQUENCE</scope>
    <source>
        <strain evidence="2">MM415A00428</strain>
        <strain evidence="1">MM415B01127</strain>
        <strain evidence="3">TM448B05596</strain>
    </source>
</reference>
<name>A0A6M3KLK7_9ZZZZ</name>
<evidence type="ECO:0000313" key="1">
    <source>
        <dbReference type="EMBL" id="QJA60356.1"/>
    </source>
</evidence>
<protein>
    <submittedName>
        <fullName evidence="2">Uncharacterized protein</fullName>
    </submittedName>
</protein>
<evidence type="ECO:0000313" key="3">
    <source>
        <dbReference type="EMBL" id="QJI03958.1"/>
    </source>
</evidence>
<dbReference type="AlphaFoldDB" id="A0A6M3KLK7"/>
<accession>A0A6M3KLK7</accession>
<dbReference type="EMBL" id="MT145134">
    <property type="protein sequence ID" value="QJI03958.1"/>
    <property type="molecule type" value="Genomic_DNA"/>
</dbReference>
<sequence>MPKKIMVKGECWELDLHSTMLSRKMSYHRCIGKVRYVKIRKVKKA</sequence>
<dbReference type="EMBL" id="MT141405">
    <property type="protein sequence ID" value="QJA60356.1"/>
    <property type="molecule type" value="Genomic_DNA"/>
</dbReference>